<dbReference type="SUPFAM" id="SSF46548">
    <property type="entry name" value="alpha-helical ferredoxin"/>
    <property type="match status" value="1"/>
</dbReference>
<name>A0ABT2HU00_9MICO</name>
<dbReference type="Gene3D" id="3.30.70.2740">
    <property type="match status" value="1"/>
</dbReference>
<dbReference type="InterPro" id="IPR017896">
    <property type="entry name" value="4Fe4S_Fe-S-bd"/>
</dbReference>
<proteinExistence type="predicted"/>
<evidence type="ECO:0000256" key="5">
    <source>
        <dbReference type="ARBA" id="ARBA00023002"/>
    </source>
</evidence>
<evidence type="ECO:0000259" key="9">
    <source>
        <dbReference type="PROSITE" id="PS51387"/>
    </source>
</evidence>
<dbReference type="InterPro" id="IPR016166">
    <property type="entry name" value="FAD-bd_PCMH"/>
</dbReference>
<evidence type="ECO:0000256" key="4">
    <source>
        <dbReference type="ARBA" id="ARBA00022827"/>
    </source>
</evidence>
<dbReference type="Pfam" id="PF02754">
    <property type="entry name" value="CCG"/>
    <property type="match status" value="1"/>
</dbReference>
<dbReference type="RefSeq" id="WP_260103574.1">
    <property type="nucleotide sequence ID" value="NZ_JALXSQ010000001.1"/>
</dbReference>
<keyword evidence="7" id="KW-0411">Iron-sulfur</keyword>
<dbReference type="PROSITE" id="PS51387">
    <property type="entry name" value="FAD_PCMH"/>
    <property type="match status" value="1"/>
</dbReference>
<evidence type="ECO:0000256" key="3">
    <source>
        <dbReference type="ARBA" id="ARBA00022723"/>
    </source>
</evidence>
<evidence type="ECO:0000313" key="10">
    <source>
        <dbReference type="EMBL" id="MCT2041795.1"/>
    </source>
</evidence>
<dbReference type="InterPro" id="IPR004113">
    <property type="entry name" value="FAD-bd_oxidored_4_C"/>
</dbReference>
<sequence>MGATITEDRAVREIDAAALEALREELASHGLRLESDARRRAEYAYDASIYRVPPVGVVFPKTAADLVVIARACSAHGVPMAPRGGGTSLAGNSIGPGLVVDVSRYMRGIAEPDIEARTIRAEGGVILSVLRNNVETATDGALTFAPDPSSHTRVCVAGAIGNDACGNHSVKYGRMSDSIVSLEVVTADGAHLLASEGSIRAVDGADSHSVARAVEIERELRALVDENMARFRTGLETMPRQVSGYHLAKLLPERGFHVARALAGSEGSCAIIVAATMQLVPKASVRSLAVLGYPDPVTMARDVPTILRLNPSAIEGIDLSIVNAMKSRRGEASVSELPAGDAFLFVEFEVDDEVAAAARSRELIEVLSQPGEGGAPARLLEGRAVTDAKDKQILWRIREDGAGLASRPLGEPAGFAGWEDSAVHPDRLADYLHELRELMASHGYRGSMYGHFGAGCMHIRIDFDLRTEAGRARFRAFMEDAARLVVKHGGSLSGEHGDGRARGELLPIMYDEGMLAAFRRFKEIWDPKGILNPNIGVDWDPIDANLALAGVPDREWRTTLDIRQHGGSLKPDGLDDFVHTAQACVGVGRCRTVTGTFMCPSYRATHDEKDSTRGRSRVLQDMLRGARTVKEGWKSKDVREALDLCLSCKACASDCPTGVDMASMKSIFYNEYYRGRLRPRSHYTVGKLPMFLPLAQALAPIANLAMKSPLKYLVFAMSGVTSKRPFPVFARRSQTRAAIRAARFTKHGTAAGASRDAVLFLDSFTKAFRPELIESTSRVLSDAGVTASCSADECCGLTWISTGQLDGAKRRMRSLVDKLDDGTDRPIVVLEPSCASAIKHDAPKLLVDDPAASRVSVRVRSFADFARERMRAGWKPSATPPEELALQPHCHEYSAFGHAVQKQVFEQWGVSKITQSTSCCGLAGNFGIEAEHYETSMKVAEHSMGKMLHDASPCASVATDGFSCVTQLAHLEPGRKGSHLVELLDPAGDKNGARGSRDGKDA</sequence>
<dbReference type="EMBL" id="JALXSQ010000001">
    <property type="protein sequence ID" value="MCT2041795.1"/>
    <property type="molecule type" value="Genomic_DNA"/>
</dbReference>
<dbReference type="Gene3D" id="1.10.1060.10">
    <property type="entry name" value="Alpha-helical ferredoxin"/>
    <property type="match status" value="1"/>
</dbReference>
<keyword evidence="11" id="KW-1185">Reference proteome</keyword>
<evidence type="ECO:0000256" key="1">
    <source>
        <dbReference type="ARBA" id="ARBA00001974"/>
    </source>
</evidence>
<dbReference type="SUPFAM" id="SSF55103">
    <property type="entry name" value="FAD-linked oxidases, C-terminal domain"/>
    <property type="match status" value="1"/>
</dbReference>
<evidence type="ECO:0000259" key="8">
    <source>
        <dbReference type="PROSITE" id="PS51379"/>
    </source>
</evidence>
<dbReference type="PROSITE" id="PS00198">
    <property type="entry name" value="4FE4S_FER_1"/>
    <property type="match status" value="1"/>
</dbReference>
<dbReference type="Gene3D" id="3.30.465.10">
    <property type="match status" value="1"/>
</dbReference>
<protein>
    <submittedName>
        <fullName evidence="10">FAD-binding oxidoreductase</fullName>
    </submittedName>
</protein>
<dbReference type="Pfam" id="PF01565">
    <property type="entry name" value="FAD_binding_4"/>
    <property type="match status" value="1"/>
</dbReference>
<dbReference type="InterPro" id="IPR009051">
    <property type="entry name" value="Helical_ferredxn"/>
</dbReference>
<dbReference type="PANTHER" id="PTHR11748:SF119">
    <property type="entry name" value="D-2-HYDROXYGLUTARATE DEHYDROGENASE"/>
    <property type="match status" value="1"/>
</dbReference>
<dbReference type="PROSITE" id="PS51379">
    <property type="entry name" value="4FE4S_FER_2"/>
    <property type="match status" value="1"/>
</dbReference>
<feature type="domain" description="FAD-binding PCMH-type" evidence="9">
    <location>
        <begin position="50"/>
        <end position="282"/>
    </location>
</feature>
<reference evidence="10 11" key="1">
    <citation type="submission" date="2022-04" db="EMBL/GenBank/DDBJ databases">
        <title>Human microbiome associated bacterial genomes.</title>
        <authorList>
            <person name="Sandstrom S."/>
            <person name="Salamzade R."/>
            <person name="Kalan L.R."/>
        </authorList>
    </citation>
    <scope>NUCLEOTIDE SEQUENCE [LARGE SCALE GENOMIC DNA]</scope>
    <source>
        <strain evidence="11">p3-SID1799</strain>
    </source>
</reference>
<accession>A0ABT2HU00</accession>
<dbReference type="PANTHER" id="PTHR11748">
    <property type="entry name" value="D-LACTATE DEHYDROGENASE"/>
    <property type="match status" value="1"/>
</dbReference>
<dbReference type="InterPro" id="IPR016164">
    <property type="entry name" value="FAD-linked_Oxase-like_C"/>
</dbReference>
<evidence type="ECO:0000313" key="11">
    <source>
        <dbReference type="Proteomes" id="UP001525379"/>
    </source>
</evidence>
<dbReference type="Pfam" id="PF02913">
    <property type="entry name" value="FAD-oxidase_C"/>
    <property type="match status" value="1"/>
</dbReference>
<dbReference type="InterPro" id="IPR036318">
    <property type="entry name" value="FAD-bd_PCMH-like_sf"/>
</dbReference>
<dbReference type="InterPro" id="IPR016167">
    <property type="entry name" value="FAD-bd_PCMH_sub1"/>
</dbReference>
<keyword evidence="3" id="KW-0479">Metal-binding</keyword>
<dbReference type="Gene3D" id="3.30.43.10">
    <property type="entry name" value="Uridine Diphospho-n-acetylenolpyruvylglucosamine Reductase, domain 2"/>
    <property type="match status" value="1"/>
</dbReference>
<evidence type="ECO:0000256" key="2">
    <source>
        <dbReference type="ARBA" id="ARBA00022630"/>
    </source>
</evidence>
<evidence type="ECO:0000256" key="7">
    <source>
        <dbReference type="ARBA" id="ARBA00023014"/>
    </source>
</evidence>
<gene>
    <name evidence="10" type="ORF">M3D15_00330</name>
</gene>
<dbReference type="InterPro" id="IPR017900">
    <property type="entry name" value="4Fe4S_Fe_S_CS"/>
</dbReference>
<dbReference type="InterPro" id="IPR006094">
    <property type="entry name" value="Oxid_FAD_bind_N"/>
</dbReference>
<keyword evidence="6" id="KW-0408">Iron</keyword>
<keyword evidence="4" id="KW-0274">FAD</keyword>
<dbReference type="Pfam" id="PF13183">
    <property type="entry name" value="Fer4_8"/>
    <property type="match status" value="1"/>
</dbReference>
<dbReference type="InterPro" id="IPR004017">
    <property type="entry name" value="Cys_rich_dom"/>
</dbReference>
<evidence type="ECO:0000256" key="6">
    <source>
        <dbReference type="ARBA" id="ARBA00023004"/>
    </source>
</evidence>
<dbReference type="Proteomes" id="UP001525379">
    <property type="component" value="Unassembled WGS sequence"/>
</dbReference>
<comment type="cofactor">
    <cofactor evidence="1">
        <name>FAD</name>
        <dbReference type="ChEBI" id="CHEBI:57692"/>
    </cofactor>
</comment>
<comment type="caution">
    <text evidence="10">The sequence shown here is derived from an EMBL/GenBank/DDBJ whole genome shotgun (WGS) entry which is preliminary data.</text>
</comment>
<dbReference type="InterPro" id="IPR016171">
    <property type="entry name" value="Vanillyl_alc_oxidase_C-sub2"/>
</dbReference>
<keyword evidence="2" id="KW-0285">Flavoprotein</keyword>
<dbReference type="InterPro" id="IPR016169">
    <property type="entry name" value="FAD-bd_PCMH_sub2"/>
</dbReference>
<feature type="domain" description="4Fe-4S ferredoxin-type" evidence="8">
    <location>
        <begin position="636"/>
        <end position="665"/>
    </location>
</feature>
<keyword evidence="5" id="KW-0560">Oxidoreductase</keyword>
<dbReference type="Gene3D" id="1.10.45.10">
    <property type="entry name" value="Vanillyl-alcohol Oxidase, Chain A, domain 4"/>
    <property type="match status" value="1"/>
</dbReference>
<dbReference type="SUPFAM" id="SSF56176">
    <property type="entry name" value="FAD-binding/transporter-associated domain-like"/>
    <property type="match status" value="1"/>
</dbReference>
<organism evidence="10 11">
    <name type="scientific">Pseudoclavibacter albus</name>
    <dbReference type="NCBI Taxonomy" id="272241"/>
    <lineage>
        <taxon>Bacteria</taxon>
        <taxon>Bacillati</taxon>
        <taxon>Actinomycetota</taxon>
        <taxon>Actinomycetes</taxon>
        <taxon>Micrococcales</taxon>
        <taxon>Microbacteriaceae</taxon>
        <taxon>Pseudoclavibacter</taxon>
    </lineage>
</organism>